<dbReference type="OrthoDB" id="4738875at2759"/>
<accession>A0A9P4WXK4</accession>
<dbReference type="EMBL" id="SWKV01000008">
    <property type="protein sequence ID" value="KAF3044826.1"/>
    <property type="molecule type" value="Genomic_DNA"/>
</dbReference>
<evidence type="ECO:0000313" key="2">
    <source>
        <dbReference type="Proteomes" id="UP000758155"/>
    </source>
</evidence>
<gene>
    <name evidence="1" type="ORF">E8E12_010962</name>
</gene>
<evidence type="ECO:0000313" key="1">
    <source>
        <dbReference type="EMBL" id="KAF3044826.1"/>
    </source>
</evidence>
<comment type="caution">
    <text evidence="1">The sequence shown here is derived from an EMBL/GenBank/DDBJ whole genome shotgun (WGS) entry which is preliminary data.</text>
</comment>
<keyword evidence="2" id="KW-1185">Reference proteome</keyword>
<sequence>MTRPVLPHGRLRLARLTDLPRIGFVAAAGFFHSTFFSYARPFYSQYPNDTVASYRAEYWKGILDPTKVVLVALDDYKENEVDFVYDALKEIYSERWSEHFLDENGKIIVGVISVSLEMDLIRYGEFNPEGRDAIQSCEDPEDRGRDVYPEALKMVEEALNEPAKKYAYPRAGKHRFIQSEDVGLYSGARPSLVQSYLPKSARLGVA</sequence>
<dbReference type="AlphaFoldDB" id="A0A9P4WXK4"/>
<organism evidence="1 2">
    <name type="scientific">Didymella heteroderae</name>
    <dbReference type="NCBI Taxonomy" id="1769908"/>
    <lineage>
        <taxon>Eukaryota</taxon>
        <taxon>Fungi</taxon>
        <taxon>Dikarya</taxon>
        <taxon>Ascomycota</taxon>
        <taxon>Pezizomycotina</taxon>
        <taxon>Dothideomycetes</taxon>
        <taxon>Pleosporomycetidae</taxon>
        <taxon>Pleosporales</taxon>
        <taxon>Pleosporineae</taxon>
        <taxon>Didymellaceae</taxon>
        <taxon>Didymella</taxon>
    </lineage>
</organism>
<name>A0A9P4WXK4_9PLEO</name>
<protein>
    <submittedName>
        <fullName evidence="1">Uncharacterized protein</fullName>
    </submittedName>
</protein>
<reference evidence="1" key="1">
    <citation type="submission" date="2019-04" db="EMBL/GenBank/DDBJ databases">
        <title>Sequencing of skin fungus with MAO and IRED activity.</title>
        <authorList>
            <person name="Marsaioli A.J."/>
            <person name="Bonatto J.M.C."/>
            <person name="Reis Junior O."/>
        </authorList>
    </citation>
    <scope>NUCLEOTIDE SEQUENCE</scope>
    <source>
        <strain evidence="1">28M1</strain>
    </source>
</reference>
<dbReference type="Proteomes" id="UP000758155">
    <property type="component" value="Unassembled WGS sequence"/>
</dbReference>
<proteinExistence type="predicted"/>